<keyword evidence="1" id="KW-0732">Signal</keyword>
<evidence type="ECO:0000256" key="1">
    <source>
        <dbReference type="SAM" id="SignalP"/>
    </source>
</evidence>
<dbReference type="EMBL" id="GGFL01011377">
    <property type="protein sequence ID" value="MBW75555.1"/>
    <property type="molecule type" value="Transcribed_RNA"/>
</dbReference>
<name>A0A2M4DDE3_ANODA</name>
<accession>A0A2M4DDE3</accession>
<feature type="chain" id="PRO_5014733967" evidence="1">
    <location>
        <begin position="22"/>
        <end position="249"/>
    </location>
</feature>
<organism evidence="2">
    <name type="scientific">Anopheles darlingi</name>
    <name type="common">Mosquito</name>
    <dbReference type="NCBI Taxonomy" id="43151"/>
    <lineage>
        <taxon>Eukaryota</taxon>
        <taxon>Metazoa</taxon>
        <taxon>Ecdysozoa</taxon>
        <taxon>Arthropoda</taxon>
        <taxon>Hexapoda</taxon>
        <taxon>Insecta</taxon>
        <taxon>Pterygota</taxon>
        <taxon>Neoptera</taxon>
        <taxon>Endopterygota</taxon>
        <taxon>Diptera</taxon>
        <taxon>Nematocera</taxon>
        <taxon>Culicoidea</taxon>
        <taxon>Culicidae</taxon>
        <taxon>Anophelinae</taxon>
        <taxon>Anopheles</taxon>
    </lineage>
</organism>
<dbReference type="AlphaFoldDB" id="A0A2M4DDE3"/>
<sequence length="249" mass="27625">MLHISTCGILLLCWVVSPARGHEDGVTLSHQLDGATTLVDTLLLDLLLTYHTPARAHAHTLCLSLSLSFVLCTSECVCRTFDPDRRWPARCSNTIAPSPALIITLFAHWFGEARGREERVKRLRLGWVVAMVTMVVPFKLASGNAHHQAKESGKGGVSISSARSRRWPSGDRVLQIGVGNNAFDSCLAEEGVAIAIRESRRRIRERIWFPVAGEDELDGCLCCSCMGMGMDWPWMDQLDISEINKNVQR</sequence>
<proteinExistence type="predicted"/>
<protein>
    <submittedName>
        <fullName evidence="2">Putative secreted protein</fullName>
    </submittedName>
</protein>
<evidence type="ECO:0000313" key="2">
    <source>
        <dbReference type="EMBL" id="MBW75555.1"/>
    </source>
</evidence>
<feature type="signal peptide" evidence="1">
    <location>
        <begin position="1"/>
        <end position="21"/>
    </location>
</feature>
<reference evidence="2" key="1">
    <citation type="submission" date="2018-01" db="EMBL/GenBank/DDBJ databases">
        <title>An insight into the sialome of Amazonian anophelines.</title>
        <authorList>
            <person name="Ribeiro J.M."/>
            <person name="Scarpassa V."/>
            <person name="Calvo E."/>
        </authorList>
    </citation>
    <scope>NUCLEOTIDE SEQUENCE</scope>
</reference>